<dbReference type="PATRIC" id="fig|29423.5.peg.2223"/>
<accession>A0A0W0WXD9</accession>
<dbReference type="Proteomes" id="UP000054858">
    <property type="component" value="Unassembled WGS sequence"/>
</dbReference>
<comment type="caution">
    <text evidence="2">The sequence shown here is derived from an EMBL/GenBank/DDBJ whole genome shotgun (WGS) entry which is preliminary data.</text>
</comment>
<dbReference type="EMBL" id="LNYP01000031">
    <property type="protein sequence ID" value="KTD36983.1"/>
    <property type="molecule type" value="Genomic_DNA"/>
</dbReference>
<evidence type="ECO:0000256" key="1">
    <source>
        <dbReference type="SAM" id="MobiDB-lite"/>
    </source>
</evidence>
<reference evidence="2 3" key="1">
    <citation type="submission" date="2015-11" db="EMBL/GenBank/DDBJ databases">
        <title>Genomic analysis of 38 Legionella species identifies large and diverse effector repertoires.</title>
        <authorList>
            <person name="Burstein D."/>
            <person name="Amaro F."/>
            <person name="Zusman T."/>
            <person name="Lifshitz Z."/>
            <person name="Cohen O."/>
            <person name="Gilbert J.A."/>
            <person name="Pupko T."/>
            <person name="Shuman H.A."/>
            <person name="Segal G."/>
        </authorList>
    </citation>
    <scope>NUCLEOTIDE SEQUENCE [LARGE SCALE GENOMIC DNA]</scope>
    <source>
        <strain evidence="2 3">Oak Ridge-10</strain>
    </source>
</reference>
<gene>
    <name evidence="2" type="ORF">Loak_2119</name>
</gene>
<organism evidence="2 3">
    <name type="scientific">Legionella oakridgensis</name>
    <dbReference type="NCBI Taxonomy" id="29423"/>
    <lineage>
        <taxon>Bacteria</taxon>
        <taxon>Pseudomonadati</taxon>
        <taxon>Pseudomonadota</taxon>
        <taxon>Gammaproteobacteria</taxon>
        <taxon>Legionellales</taxon>
        <taxon>Legionellaceae</taxon>
        <taxon>Legionella</taxon>
    </lineage>
</organism>
<protein>
    <submittedName>
        <fullName evidence="2">Uncharacterized protein</fullName>
    </submittedName>
</protein>
<dbReference type="AlphaFoldDB" id="A0A0W0WXD9"/>
<evidence type="ECO:0000313" key="3">
    <source>
        <dbReference type="Proteomes" id="UP000054858"/>
    </source>
</evidence>
<feature type="compositionally biased region" description="Basic and acidic residues" evidence="1">
    <location>
        <begin position="229"/>
        <end position="243"/>
    </location>
</feature>
<dbReference type="RefSeq" id="WP_025386143.1">
    <property type="nucleotide sequence ID" value="NZ_LCUA01000001.1"/>
</dbReference>
<feature type="region of interest" description="Disordered" evidence="1">
    <location>
        <begin position="229"/>
        <end position="249"/>
    </location>
</feature>
<evidence type="ECO:0000313" key="2">
    <source>
        <dbReference type="EMBL" id="KTD36983.1"/>
    </source>
</evidence>
<proteinExistence type="predicted"/>
<sequence length="249" mass="28324">MSHQNIQKSAIEQALERSEFSRAANLSQLMIDWPRMKHYLYINGQSLQEHAEEVGIDLAKILESPHDPILQAQFKKLLDPLIPAALHDKDQVYDQLAQVLHQGGLPTILETELQKSLNSEGMMLDNVKRGMERRTDLIPTDEGFIIKELFVYQGNLSRKDPDNPEYVQKPGKAPILSGKCIYEVAVSKSGIELELQEMQLSATEKKLEMLLMPPPDPIRTTHTMKEGLQRLKTDTDEPFEERMSPAPSR</sequence>
<name>A0A0W0WXD9_9GAMM</name>